<gene>
    <name evidence="1" type="ORF">DSO57_1037268</name>
</gene>
<sequence>MNLLFDYFMPYIILVLFHLCTDTISPTAPAITSADSTDPLLALFHPSGTPFGPIHFTKHPLSLAFSRFILENIFLDNLLCHAMSCKHETFGREEYWYTGHKQPSYHVFGTHDPFCDTQPNHPQDLGITNETTSTQLFGVIYITLTGLMDSTVLCSVLWSLIGWYLSYIIKLVQILWWALPNGLAAHLSFYATSTPLYLVLWHIWSLELAN</sequence>
<proteinExistence type="predicted"/>
<keyword evidence="2" id="KW-1185">Reference proteome</keyword>
<evidence type="ECO:0000313" key="2">
    <source>
        <dbReference type="Proteomes" id="UP001165960"/>
    </source>
</evidence>
<reference evidence="1" key="1">
    <citation type="submission" date="2022-04" db="EMBL/GenBank/DDBJ databases">
        <title>Genome of the entomopathogenic fungus Entomophthora muscae.</title>
        <authorList>
            <person name="Elya C."/>
            <person name="Lovett B.R."/>
            <person name="Lee E."/>
            <person name="Macias A.M."/>
            <person name="Hajek A.E."/>
            <person name="De Bivort B.L."/>
            <person name="Kasson M.T."/>
            <person name="De Fine Licht H.H."/>
            <person name="Stajich J.E."/>
        </authorList>
    </citation>
    <scope>NUCLEOTIDE SEQUENCE</scope>
    <source>
        <strain evidence="1">Berkeley</strain>
    </source>
</reference>
<organism evidence="1 2">
    <name type="scientific">Entomophthora muscae</name>
    <dbReference type="NCBI Taxonomy" id="34485"/>
    <lineage>
        <taxon>Eukaryota</taxon>
        <taxon>Fungi</taxon>
        <taxon>Fungi incertae sedis</taxon>
        <taxon>Zoopagomycota</taxon>
        <taxon>Entomophthoromycotina</taxon>
        <taxon>Entomophthoromycetes</taxon>
        <taxon>Entomophthorales</taxon>
        <taxon>Entomophthoraceae</taxon>
        <taxon>Entomophthora</taxon>
    </lineage>
</organism>
<dbReference type="Proteomes" id="UP001165960">
    <property type="component" value="Unassembled WGS sequence"/>
</dbReference>
<accession>A0ACC2SC58</accession>
<dbReference type="EMBL" id="QTSX02005362">
    <property type="protein sequence ID" value="KAJ9059846.1"/>
    <property type="molecule type" value="Genomic_DNA"/>
</dbReference>
<name>A0ACC2SC58_9FUNG</name>
<comment type="caution">
    <text evidence="1">The sequence shown here is derived from an EMBL/GenBank/DDBJ whole genome shotgun (WGS) entry which is preliminary data.</text>
</comment>
<evidence type="ECO:0000313" key="1">
    <source>
        <dbReference type="EMBL" id="KAJ9059846.1"/>
    </source>
</evidence>
<protein>
    <submittedName>
        <fullName evidence="1">Uncharacterized protein</fullName>
    </submittedName>
</protein>